<evidence type="ECO:0000256" key="1">
    <source>
        <dbReference type="ARBA" id="ARBA00010165"/>
    </source>
</evidence>
<dbReference type="HAMAP" id="MF_01683">
    <property type="entry name" value="Salvage_MtnK"/>
    <property type="match status" value="1"/>
</dbReference>
<evidence type="ECO:0000313" key="10">
    <source>
        <dbReference type="EMBL" id="AWL68108.1"/>
    </source>
</evidence>
<feature type="domain" description="Aminoglycoside phosphotransferase" evidence="9">
    <location>
        <begin position="33"/>
        <end position="263"/>
    </location>
</feature>
<dbReference type="PANTHER" id="PTHR34273">
    <property type="entry name" value="METHYLTHIORIBOSE KINASE"/>
    <property type="match status" value="1"/>
</dbReference>
<dbReference type="GO" id="GO:0019509">
    <property type="term" value="P:L-methionine salvage from methylthioadenosine"/>
    <property type="evidence" value="ECO:0007669"/>
    <property type="project" value="UniProtKB-UniRule"/>
</dbReference>
<comment type="function">
    <text evidence="8">Catalyzes the phosphorylation of methylthioribose into methylthioribose-1-phosphate.</text>
</comment>
<dbReference type="GO" id="GO:0046522">
    <property type="term" value="F:S-methyl-5-thioribose kinase activity"/>
    <property type="evidence" value="ECO:0007669"/>
    <property type="project" value="UniProtKB-UniRule"/>
</dbReference>
<evidence type="ECO:0000256" key="3">
    <source>
        <dbReference type="ARBA" id="ARBA00022679"/>
    </source>
</evidence>
<dbReference type="EMBL" id="CP029449">
    <property type="protein sequence ID" value="AWL68108.1"/>
    <property type="molecule type" value="Genomic_DNA"/>
</dbReference>
<dbReference type="AlphaFoldDB" id="A0A0G3SKS1"/>
<dbReference type="Proteomes" id="UP000050489">
    <property type="component" value="Unassembled WGS sequence"/>
</dbReference>
<keyword evidence="3 8" id="KW-0808">Transferase</keyword>
<feature type="binding site" evidence="8">
    <location>
        <position position="40"/>
    </location>
    <ligand>
        <name>ATP</name>
        <dbReference type="ChEBI" id="CHEBI:30616"/>
    </ligand>
</feature>
<feature type="binding site" evidence="8">
    <location>
        <position position="229"/>
    </location>
    <ligand>
        <name>substrate</name>
    </ligand>
</feature>
<reference evidence="15" key="5">
    <citation type="submission" date="2018-06" db="EMBL/GenBank/DDBJ databases">
        <title>Serratia marcescens genome sequencing and assembly.</title>
        <authorList>
            <person name="Martins R.C."/>
            <person name="Perdigao-Neto L.V."/>
            <person name="Costa S.F."/>
            <person name="Levin A.S.S."/>
        </authorList>
    </citation>
    <scope>NUCLEOTIDE SEQUENCE [LARGE SCALE GENOMIC DNA]</scope>
    <source>
        <strain evidence="15">1283</strain>
    </source>
</reference>
<accession>A0A0G3SKS1</accession>
<dbReference type="InterPro" id="IPR002575">
    <property type="entry name" value="Aminoglycoside_PTrfase"/>
</dbReference>
<evidence type="ECO:0000256" key="7">
    <source>
        <dbReference type="ARBA" id="ARBA00023167"/>
    </source>
</evidence>
<organism evidence="11 13">
    <name type="scientific">Serratia marcescens</name>
    <dbReference type="NCBI Taxonomy" id="615"/>
    <lineage>
        <taxon>Bacteria</taxon>
        <taxon>Pseudomonadati</taxon>
        <taxon>Pseudomonadota</taxon>
        <taxon>Gammaproteobacteria</taxon>
        <taxon>Enterobacterales</taxon>
        <taxon>Yersiniaceae</taxon>
        <taxon>Serratia</taxon>
    </lineage>
</organism>
<evidence type="ECO:0000313" key="11">
    <source>
        <dbReference type="EMBL" id="OCO82645.1"/>
    </source>
</evidence>
<feature type="binding site" evidence="8">
    <location>
        <begin position="246"/>
        <end position="248"/>
    </location>
    <ligand>
        <name>ATP</name>
        <dbReference type="ChEBI" id="CHEBI:30616"/>
    </ligand>
</feature>
<comment type="pathway">
    <text evidence="8">Amino-acid biosynthesis; L-methionine biosynthesis via salvage pathway; S-methyl-5-thio-alpha-D-ribose 1-phosphate from S-methyl-5'-thioadenosine (hydrolase route): step 2/2.</text>
</comment>
<dbReference type="EMBL" id="LJEX02000112">
    <property type="protein sequence ID" value="OCO82645.1"/>
    <property type="molecule type" value="Genomic_DNA"/>
</dbReference>
<dbReference type="EMBL" id="QJQB01000280">
    <property type="protein sequence ID" value="PYA67305.1"/>
    <property type="molecule type" value="Genomic_DNA"/>
</dbReference>
<gene>
    <name evidence="8" type="primary">mtnK</name>
    <name evidence="11" type="ORF">AN695_0221410</name>
    <name evidence="10" type="ORF">DKC05_10720</name>
    <name evidence="12" type="ORF">DMW51_12440</name>
</gene>
<evidence type="ECO:0000259" key="9">
    <source>
        <dbReference type="Pfam" id="PF01636"/>
    </source>
</evidence>
<dbReference type="PANTHER" id="PTHR34273:SF2">
    <property type="entry name" value="METHYLTHIORIBOSE KINASE"/>
    <property type="match status" value="1"/>
</dbReference>
<reference evidence="10 14" key="3">
    <citation type="submission" date="2018-05" db="EMBL/GenBank/DDBJ databases">
        <title>Klebsiella quasipneumonaiae provides a window into carbapenemase gene transfer, plasmid rearrangements and nosocomial acquisition from the hospital environment.</title>
        <authorList>
            <person name="Mathers A.J."/>
            <person name="Vegesana K."/>
            <person name="Stoesser N."/>
            <person name="Crook D."/>
            <person name="Vaughan A."/>
            <person name="Barry K."/>
            <person name="Parikh H."/>
            <person name="Sebra R."/>
            <person name="Kotay S."/>
            <person name="Walker A.S."/>
            <person name="Sheppard A.E."/>
        </authorList>
    </citation>
    <scope>NUCLEOTIDE SEQUENCE [LARGE SCALE GENOMIC DNA]</scope>
    <source>
        <strain evidence="10 14">CAV1761</strain>
    </source>
</reference>
<reference evidence="13" key="1">
    <citation type="submission" date="2016-04" db="EMBL/GenBank/DDBJ databases">
        <authorList>
            <person name="Osei Sekyere J."/>
            <person name="Sivertsen A."/>
            <person name="Pedersen A.T."/>
            <person name="Sundsfjord A."/>
        </authorList>
    </citation>
    <scope>NUCLEOTIDE SEQUENCE [LARGE SCALE GENOMIC DNA]</scope>
    <source>
        <strain evidence="13">945174350</strain>
    </source>
</reference>
<dbReference type="Gene3D" id="3.90.1200.10">
    <property type="match status" value="1"/>
</dbReference>
<evidence type="ECO:0000313" key="14">
    <source>
        <dbReference type="Proteomes" id="UP000245399"/>
    </source>
</evidence>
<evidence type="ECO:0000256" key="8">
    <source>
        <dbReference type="HAMAP-Rule" id="MF_01683"/>
    </source>
</evidence>
<name>A0A0G3SKS1_SERMA</name>
<dbReference type="Proteomes" id="UP000247823">
    <property type="component" value="Unassembled WGS sequence"/>
</dbReference>
<keyword evidence="5 8" id="KW-0418">Kinase</keyword>
<keyword evidence="7 8" id="KW-0486">Methionine biosynthesis</keyword>
<keyword evidence="4 8" id="KW-0547">Nucleotide-binding</keyword>
<dbReference type="RefSeq" id="WP_038871343.1">
    <property type="nucleotide sequence ID" value="NZ_CABMHU010000015.1"/>
</dbReference>
<dbReference type="SUPFAM" id="SSF56112">
    <property type="entry name" value="Protein kinase-like (PK-like)"/>
    <property type="match status" value="1"/>
</dbReference>
<dbReference type="Pfam" id="PF01636">
    <property type="entry name" value="APH"/>
    <property type="match status" value="1"/>
</dbReference>
<reference evidence="12 15" key="4">
    <citation type="submission" date="2018-06" db="EMBL/GenBank/DDBJ databases">
        <title>Serratia marcescens genome sequencing and assembly.</title>
        <authorList>
            <person name="Martins R.C.R."/>
            <person name="Perdigao-Neto L.V."/>
            <person name="Costa S.F."/>
            <person name="Levin A.S.S."/>
        </authorList>
    </citation>
    <scope>NUCLEOTIDE SEQUENCE [LARGE SCALE GENOMIC DNA]</scope>
    <source>
        <strain evidence="12 15">1283</strain>
    </source>
</reference>
<protein>
    <recommendedName>
        <fullName evidence="8">Methylthioribose kinase</fullName>
        <shortName evidence="8">MTR kinase</shortName>
        <ecNumber evidence="8">2.7.1.100</ecNumber>
    </recommendedName>
</protein>
<dbReference type="NCBIfam" id="TIGR01767">
    <property type="entry name" value="MTRK"/>
    <property type="match status" value="1"/>
</dbReference>
<comment type="similarity">
    <text evidence="1 8">Belongs to the methylthioribose kinase family.</text>
</comment>
<keyword evidence="15" id="KW-1185">Reference proteome</keyword>
<evidence type="ECO:0000256" key="2">
    <source>
        <dbReference type="ARBA" id="ARBA00011738"/>
    </source>
</evidence>
<reference evidence="12" key="6">
    <citation type="submission" date="2018-06" db="EMBL/GenBank/DDBJ databases">
        <authorList>
            <person name="Martins R.C."/>
            <person name="Perdigao-Neto L.V."/>
            <person name="Costa S.F."/>
            <person name="Levin A.S.S."/>
        </authorList>
    </citation>
    <scope>NUCLEOTIDE SEQUENCE</scope>
    <source>
        <strain evidence="12">1283</strain>
    </source>
</reference>
<keyword evidence="6 8" id="KW-0067">ATP-binding</keyword>
<dbReference type="PIRSF" id="PIRSF031134">
    <property type="entry name" value="MTRK"/>
    <property type="match status" value="1"/>
</dbReference>
<evidence type="ECO:0000313" key="12">
    <source>
        <dbReference type="EMBL" id="PYA67305.1"/>
    </source>
</evidence>
<dbReference type="Gene3D" id="3.30.200.20">
    <property type="entry name" value="Phosphorylase Kinase, domain 1"/>
    <property type="match status" value="1"/>
</dbReference>
<evidence type="ECO:0000256" key="6">
    <source>
        <dbReference type="ARBA" id="ARBA00022840"/>
    </source>
</evidence>
<feature type="binding site" evidence="8">
    <location>
        <position position="57"/>
    </location>
    <ligand>
        <name>ATP</name>
        <dbReference type="ChEBI" id="CHEBI:30616"/>
    </ligand>
</feature>
<evidence type="ECO:0000313" key="15">
    <source>
        <dbReference type="Proteomes" id="UP000247823"/>
    </source>
</evidence>
<evidence type="ECO:0000256" key="5">
    <source>
        <dbReference type="ARBA" id="ARBA00022777"/>
    </source>
</evidence>
<dbReference type="EC" id="2.7.1.100" evidence="8"/>
<sequence>MSLYRTFTAADAVEYARQYGRVSEPQALVSADEIGDGNLNLVFKIRDREGVSRVIVKQALPYVRCVGESWPLTLDRARIEAETLLVHGGFCPRHTVKVLHHDPELAVMVQEDLSDHRIWRSELVQGNYHPLAAGQLAEYLAQTLFHTSDFYQSAQQKKAEVSRFTNPELCQITEDLFFTDPYIDHERNRFEAALLPQVQALREDTPLKLAVAGLKHRFLSKAEALLHGDIHSGSIFVAEGRLKAIDAEFGFYGPIGFDIGTALGNLLLNYCGLPGLFGPRDAAAGREQRLQDVRELWLIFADRFLALCHQQSRDAALATPGYAEQFLQQVWADAVGYCGTELIRRTIGLAHVADLDSIADADMRLDCQRHALGLGRTLIVNAPQIAHIDALLARIRQQG</sequence>
<dbReference type="GO" id="GO:0005524">
    <property type="term" value="F:ATP binding"/>
    <property type="evidence" value="ECO:0007669"/>
    <property type="project" value="UniProtKB-UniRule"/>
</dbReference>
<evidence type="ECO:0000313" key="13">
    <source>
        <dbReference type="Proteomes" id="UP000050489"/>
    </source>
</evidence>
<evidence type="ECO:0000256" key="4">
    <source>
        <dbReference type="ARBA" id="ARBA00022741"/>
    </source>
</evidence>
<proteinExistence type="inferred from homology"/>
<dbReference type="InterPro" id="IPR009212">
    <property type="entry name" value="Methylthioribose_kinase"/>
</dbReference>
<comment type="subunit">
    <text evidence="2 8">Homodimer.</text>
</comment>
<keyword evidence="8" id="KW-0028">Amino-acid biosynthesis</keyword>
<dbReference type="UniPathway" id="UPA00904">
    <property type="reaction ID" value="UER00872"/>
</dbReference>
<dbReference type="Proteomes" id="UP000245399">
    <property type="component" value="Chromosome"/>
</dbReference>
<dbReference type="InterPro" id="IPR011009">
    <property type="entry name" value="Kinase-like_dom_sf"/>
</dbReference>
<comment type="catalytic activity">
    <reaction evidence="8">
        <text>5-(methylsulfanyl)-D-ribose + ATP = 5-(methylsulfanyl)-alpha-D-ribose 1-phosphate + ADP + H(+)</text>
        <dbReference type="Rhea" id="RHEA:22312"/>
        <dbReference type="ChEBI" id="CHEBI:15378"/>
        <dbReference type="ChEBI" id="CHEBI:30616"/>
        <dbReference type="ChEBI" id="CHEBI:58533"/>
        <dbReference type="ChEBI" id="CHEBI:78440"/>
        <dbReference type="ChEBI" id="CHEBI:456216"/>
        <dbReference type="EC" id="2.7.1.100"/>
    </reaction>
</comment>
<feature type="binding site" evidence="8">
    <location>
        <position position="344"/>
    </location>
    <ligand>
        <name>substrate</name>
    </ligand>
</feature>
<reference evidence="11" key="2">
    <citation type="journal article" date="2017" name="PLoS ONE">
        <title>Genomic and phenotypic characterisation of fluoroquinolone resistance mechanisms in Enterobacteriaceae in Durban, South Africa.</title>
        <authorList>
            <person name="Osei Sekyere J."/>
            <person name="Amoako D.G."/>
        </authorList>
    </citation>
    <scope>NUCLEOTIDE SEQUENCE</scope>
    <source>
        <strain evidence="11">945174350</strain>
    </source>
</reference>
<feature type="binding site" evidence="8">
    <location>
        <begin position="111"/>
        <end position="113"/>
    </location>
    <ligand>
        <name>ATP</name>
        <dbReference type="ChEBI" id="CHEBI:30616"/>
    </ligand>
</feature>